<feature type="compositionally biased region" description="Basic and acidic residues" evidence="1">
    <location>
        <begin position="100"/>
        <end position="110"/>
    </location>
</feature>
<feature type="region of interest" description="Disordered" evidence="1">
    <location>
        <begin position="185"/>
        <end position="214"/>
    </location>
</feature>
<dbReference type="EMBL" id="CAUYUJ010004855">
    <property type="protein sequence ID" value="CAK0811214.1"/>
    <property type="molecule type" value="Genomic_DNA"/>
</dbReference>
<evidence type="ECO:0000256" key="1">
    <source>
        <dbReference type="SAM" id="MobiDB-lite"/>
    </source>
</evidence>
<dbReference type="Proteomes" id="UP001189429">
    <property type="component" value="Unassembled WGS sequence"/>
</dbReference>
<accession>A0ABN9R2W9</accession>
<sequence>MGGAGEVTGPGPGSPQAGVGKSGGGGGEGHAGRVATERLECGSQARRPAPSAGMGSAARAGAARALEEARRAAKETVFLWAAFWVGHVLLPSAFGNTSGDEGHARLERSSRQRGKRCPSLVARHGYGKTGTLPRNKWATIRHGPPARHDALETGLGNLDLLLRRDRPAGAGRSASASARWRARASISFCSSPPPPPAPPSPPPPGGLRGNRHLP</sequence>
<evidence type="ECO:0000313" key="3">
    <source>
        <dbReference type="Proteomes" id="UP001189429"/>
    </source>
</evidence>
<gene>
    <name evidence="2" type="ORF">PCOR1329_LOCUS15918</name>
</gene>
<protein>
    <submittedName>
        <fullName evidence="2">Uncharacterized protein</fullName>
    </submittedName>
</protein>
<organism evidence="2 3">
    <name type="scientific">Prorocentrum cordatum</name>
    <dbReference type="NCBI Taxonomy" id="2364126"/>
    <lineage>
        <taxon>Eukaryota</taxon>
        <taxon>Sar</taxon>
        <taxon>Alveolata</taxon>
        <taxon>Dinophyceae</taxon>
        <taxon>Prorocentrales</taxon>
        <taxon>Prorocentraceae</taxon>
        <taxon>Prorocentrum</taxon>
    </lineage>
</organism>
<comment type="caution">
    <text evidence="2">The sequence shown here is derived from an EMBL/GenBank/DDBJ whole genome shotgun (WGS) entry which is preliminary data.</text>
</comment>
<feature type="compositionally biased region" description="Gly residues" evidence="1">
    <location>
        <begin position="20"/>
        <end position="29"/>
    </location>
</feature>
<feature type="compositionally biased region" description="Low complexity" evidence="1">
    <location>
        <begin position="47"/>
        <end position="56"/>
    </location>
</feature>
<feature type="region of interest" description="Disordered" evidence="1">
    <location>
        <begin position="1"/>
        <end position="56"/>
    </location>
</feature>
<feature type="compositionally biased region" description="Pro residues" evidence="1">
    <location>
        <begin position="191"/>
        <end position="205"/>
    </location>
</feature>
<name>A0ABN9R2W9_9DINO</name>
<evidence type="ECO:0000313" key="2">
    <source>
        <dbReference type="EMBL" id="CAK0811214.1"/>
    </source>
</evidence>
<feature type="compositionally biased region" description="Gly residues" evidence="1">
    <location>
        <begin position="1"/>
        <end position="11"/>
    </location>
</feature>
<proteinExistence type="predicted"/>
<keyword evidence="3" id="KW-1185">Reference proteome</keyword>
<reference evidence="2" key="1">
    <citation type="submission" date="2023-10" db="EMBL/GenBank/DDBJ databases">
        <authorList>
            <person name="Chen Y."/>
            <person name="Shah S."/>
            <person name="Dougan E. K."/>
            <person name="Thang M."/>
            <person name="Chan C."/>
        </authorList>
    </citation>
    <scope>NUCLEOTIDE SEQUENCE [LARGE SCALE GENOMIC DNA]</scope>
</reference>
<feature type="region of interest" description="Disordered" evidence="1">
    <location>
        <begin position="95"/>
        <end position="116"/>
    </location>
</feature>